<comment type="pathway">
    <text evidence="11">Cell wall biogenesis; peptidoglycan biosynthesis.</text>
</comment>
<evidence type="ECO:0000256" key="7">
    <source>
        <dbReference type="ARBA" id="ARBA00022984"/>
    </source>
</evidence>
<dbReference type="HAMAP" id="MF_00766">
    <property type="entry name" value="PGT_MtgA"/>
    <property type="match status" value="1"/>
</dbReference>
<name>A0A2V1JXN2_9BURK</name>
<keyword evidence="4 11" id="KW-0808">Transferase</keyword>
<accession>A0A2V1JXN2</accession>
<dbReference type="GO" id="GO:0009252">
    <property type="term" value="P:peptidoglycan biosynthetic process"/>
    <property type="evidence" value="ECO:0007669"/>
    <property type="project" value="UniProtKB-UniRule"/>
</dbReference>
<keyword evidence="3 11" id="KW-0328">Glycosyltransferase</keyword>
<dbReference type="GO" id="GO:0071555">
    <property type="term" value="P:cell wall organization"/>
    <property type="evidence" value="ECO:0007669"/>
    <property type="project" value="UniProtKB-KW"/>
</dbReference>
<comment type="similarity">
    <text evidence="11">Belongs to the glycosyltransferase 51 family.</text>
</comment>
<sequence>MTGIRHPWLHRIMLALMALACLFLLAQFWFFAQVIWYQYKTPARTPIMQEQLDILRDKRPDAELQYRWVDYDRISASLKRAVIAAEDANFMQHGGIEWEAIRKAWDYNRQQREDGSSRVRGGSTITQQLAKNLFLSGTRSYLRKAQEMILAYMIEHVMDKERILELYLNVAEWGNGIFGAEAAARHYFGTSAAQLSSAQAARLAAMLPNPRYYDQHRNTRYLNGRTATLQQRMRMVDIP</sequence>
<evidence type="ECO:0000259" key="12">
    <source>
        <dbReference type="Pfam" id="PF00912"/>
    </source>
</evidence>
<dbReference type="RefSeq" id="WP_109062502.1">
    <property type="nucleotide sequence ID" value="NZ_QETA01000005.1"/>
</dbReference>
<evidence type="ECO:0000256" key="1">
    <source>
        <dbReference type="ARBA" id="ARBA00022475"/>
    </source>
</evidence>
<dbReference type="GO" id="GO:0008360">
    <property type="term" value="P:regulation of cell shape"/>
    <property type="evidence" value="ECO:0007669"/>
    <property type="project" value="UniProtKB-KW"/>
</dbReference>
<keyword evidence="6 11" id="KW-0133">Cell shape</keyword>
<feature type="domain" description="Glycosyl transferase family 51" evidence="12">
    <location>
        <begin position="63"/>
        <end position="233"/>
    </location>
</feature>
<keyword evidence="1 11" id="KW-1003">Cell membrane</keyword>
<evidence type="ECO:0000256" key="11">
    <source>
        <dbReference type="HAMAP-Rule" id="MF_00766"/>
    </source>
</evidence>
<dbReference type="PANTHER" id="PTHR30400:SF0">
    <property type="entry name" value="BIOSYNTHETIC PEPTIDOGLYCAN TRANSGLYCOSYLASE"/>
    <property type="match status" value="1"/>
</dbReference>
<evidence type="ECO:0000313" key="14">
    <source>
        <dbReference type="Proteomes" id="UP000245212"/>
    </source>
</evidence>
<dbReference type="PANTHER" id="PTHR30400">
    <property type="entry name" value="MONOFUNCTIONAL BIOSYNTHETIC PEPTIDOGLYCAN TRANSGLYCOSYLASE"/>
    <property type="match status" value="1"/>
</dbReference>
<reference evidence="14" key="1">
    <citation type="submission" date="2018-05" db="EMBL/GenBank/DDBJ databases">
        <authorList>
            <person name="Li Y."/>
        </authorList>
    </citation>
    <scope>NUCLEOTIDE SEQUENCE [LARGE SCALE GENOMIC DNA]</scope>
    <source>
        <strain evidence="14">3d-2-2</strain>
    </source>
</reference>
<keyword evidence="7 11" id="KW-0573">Peptidoglycan synthesis</keyword>
<dbReference type="InterPro" id="IPR011812">
    <property type="entry name" value="Pep_trsgly"/>
</dbReference>
<dbReference type="InterPro" id="IPR023346">
    <property type="entry name" value="Lysozyme-like_dom_sf"/>
</dbReference>
<dbReference type="Proteomes" id="UP000245212">
    <property type="component" value="Unassembled WGS sequence"/>
</dbReference>
<keyword evidence="8 11" id="KW-1133">Transmembrane helix</keyword>
<comment type="subcellular location">
    <subcellularLocation>
        <location evidence="11">Cell inner membrane</location>
        <topology evidence="11">Single-pass membrane protein</topology>
    </subcellularLocation>
</comment>
<dbReference type="InterPro" id="IPR036950">
    <property type="entry name" value="PBP_transglycosylase"/>
</dbReference>
<evidence type="ECO:0000256" key="2">
    <source>
        <dbReference type="ARBA" id="ARBA00022519"/>
    </source>
</evidence>
<evidence type="ECO:0000256" key="4">
    <source>
        <dbReference type="ARBA" id="ARBA00022679"/>
    </source>
</evidence>
<dbReference type="NCBIfam" id="TIGR02070">
    <property type="entry name" value="mono_pep_trsgly"/>
    <property type="match status" value="1"/>
</dbReference>
<dbReference type="InterPro" id="IPR001264">
    <property type="entry name" value="Glyco_trans_51"/>
</dbReference>
<dbReference type="AlphaFoldDB" id="A0A2V1JXN2"/>
<evidence type="ECO:0000256" key="5">
    <source>
        <dbReference type="ARBA" id="ARBA00022692"/>
    </source>
</evidence>
<dbReference type="GO" id="GO:0005886">
    <property type="term" value="C:plasma membrane"/>
    <property type="evidence" value="ECO:0007669"/>
    <property type="project" value="UniProtKB-SubCell"/>
</dbReference>
<dbReference type="Gene3D" id="1.10.3810.10">
    <property type="entry name" value="Biosynthetic peptidoglycan transglycosylase-like"/>
    <property type="match status" value="1"/>
</dbReference>
<comment type="function">
    <text evidence="11">Peptidoglycan polymerase that catalyzes glycan chain elongation from lipid-linked precursors.</text>
</comment>
<organism evidence="13 14">
    <name type="scientific">Corticimicrobacter populi</name>
    <dbReference type="NCBI Taxonomy" id="2175229"/>
    <lineage>
        <taxon>Bacteria</taxon>
        <taxon>Pseudomonadati</taxon>
        <taxon>Pseudomonadota</taxon>
        <taxon>Betaproteobacteria</taxon>
        <taxon>Burkholderiales</taxon>
        <taxon>Alcaligenaceae</taxon>
        <taxon>Corticimicrobacter</taxon>
    </lineage>
</organism>
<keyword evidence="14" id="KW-1185">Reference proteome</keyword>
<evidence type="ECO:0000256" key="6">
    <source>
        <dbReference type="ARBA" id="ARBA00022960"/>
    </source>
</evidence>
<evidence type="ECO:0000313" key="13">
    <source>
        <dbReference type="EMBL" id="PWF22264.1"/>
    </source>
</evidence>
<dbReference type="GO" id="GO:0008955">
    <property type="term" value="F:peptidoglycan glycosyltransferase activity"/>
    <property type="evidence" value="ECO:0007669"/>
    <property type="project" value="UniProtKB-UniRule"/>
</dbReference>
<comment type="catalytic activity">
    <reaction evidence="11">
        <text>[GlcNAc-(1-&gt;4)-Mur2Ac(oyl-L-Ala-gamma-D-Glu-L-Lys-D-Ala-D-Ala)](n)-di-trans,octa-cis-undecaprenyl diphosphate + beta-D-GlcNAc-(1-&gt;4)-Mur2Ac(oyl-L-Ala-gamma-D-Glu-L-Lys-D-Ala-D-Ala)-di-trans,octa-cis-undecaprenyl diphosphate = [GlcNAc-(1-&gt;4)-Mur2Ac(oyl-L-Ala-gamma-D-Glu-L-Lys-D-Ala-D-Ala)](n+1)-di-trans,octa-cis-undecaprenyl diphosphate + di-trans,octa-cis-undecaprenyl diphosphate + H(+)</text>
        <dbReference type="Rhea" id="RHEA:23708"/>
        <dbReference type="Rhea" id="RHEA-COMP:9602"/>
        <dbReference type="Rhea" id="RHEA-COMP:9603"/>
        <dbReference type="ChEBI" id="CHEBI:15378"/>
        <dbReference type="ChEBI" id="CHEBI:58405"/>
        <dbReference type="ChEBI" id="CHEBI:60033"/>
        <dbReference type="ChEBI" id="CHEBI:78435"/>
        <dbReference type="EC" id="2.4.99.28"/>
    </reaction>
</comment>
<keyword evidence="10 11" id="KW-0961">Cell wall biogenesis/degradation</keyword>
<evidence type="ECO:0000256" key="3">
    <source>
        <dbReference type="ARBA" id="ARBA00022676"/>
    </source>
</evidence>
<gene>
    <name evidence="11" type="primary">mtgA</name>
    <name evidence="13" type="ORF">DD235_12920</name>
</gene>
<evidence type="ECO:0000256" key="10">
    <source>
        <dbReference type="ARBA" id="ARBA00023316"/>
    </source>
</evidence>
<protein>
    <recommendedName>
        <fullName evidence="11">Biosynthetic peptidoglycan transglycosylase</fullName>
        <ecNumber evidence="11">2.4.99.28</ecNumber>
    </recommendedName>
    <alternativeName>
        <fullName evidence="11">Glycan polymerase</fullName>
    </alternativeName>
    <alternativeName>
        <fullName evidence="11">Peptidoglycan glycosyltransferase MtgA</fullName>
        <shortName evidence="11">PGT</shortName>
    </alternativeName>
</protein>
<keyword evidence="9 11" id="KW-0472">Membrane</keyword>
<dbReference type="EMBL" id="QETA01000005">
    <property type="protein sequence ID" value="PWF22264.1"/>
    <property type="molecule type" value="Genomic_DNA"/>
</dbReference>
<keyword evidence="2 11" id="KW-0997">Cell inner membrane</keyword>
<proteinExistence type="inferred from homology"/>
<keyword evidence="5 11" id="KW-0812">Transmembrane</keyword>
<dbReference type="SUPFAM" id="SSF53955">
    <property type="entry name" value="Lysozyme-like"/>
    <property type="match status" value="1"/>
</dbReference>
<dbReference type="GO" id="GO:0009274">
    <property type="term" value="C:peptidoglycan-based cell wall"/>
    <property type="evidence" value="ECO:0007669"/>
    <property type="project" value="InterPro"/>
</dbReference>
<dbReference type="GO" id="GO:0016763">
    <property type="term" value="F:pentosyltransferase activity"/>
    <property type="evidence" value="ECO:0007669"/>
    <property type="project" value="InterPro"/>
</dbReference>
<dbReference type="EC" id="2.4.99.28" evidence="11"/>
<dbReference type="Pfam" id="PF00912">
    <property type="entry name" value="Transgly"/>
    <property type="match status" value="1"/>
</dbReference>
<evidence type="ECO:0000256" key="8">
    <source>
        <dbReference type="ARBA" id="ARBA00022989"/>
    </source>
</evidence>
<comment type="caution">
    <text evidence="13">The sequence shown here is derived from an EMBL/GenBank/DDBJ whole genome shotgun (WGS) entry which is preliminary data.</text>
</comment>
<dbReference type="UniPathway" id="UPA00219"/>
<evidence type="ECO:0000256" key="9">
    <source>
        <dbReference type="ARBA" id="ARBA00023136"/>
    </source>
</evidence>